<dbReference type="SUPFAM" id="SSF53448">
    <property type="entry name" value="Nucleotide-diphospho-sugar transferases"/>
    <property type="match status" value="1"/>
</dbReference>
<reference evidence="3" key="1">
    <citation type="submission" date="2023-12" db="EMBL/GenBank/DDBJ databases">
        <title>Novel species in genus Nocardioides.</title>
        <authorList>
            <person name="Zhou H."/>
        </authorList>
    </citation>
    <scope>NUCLEOTIDE SEQUENCE [LARGE SCALE GENOMIC DNA]</scope>
    <source>
        <strain evidence="3">HM61</strain>
    </source>
</reference>
<dbReference type="Pfam" id="PF00535">
    <property type="entry name" value="Glycos_transf_2"/>
    <property type="match status" value="1"/>
</dbReference>
<dbReference type="RefSeq" id="WP_322937649.1">
    <property type="nucleotide sequence ID" value="NZ_CP141059.1"/>
</dbReference>
<dbReference type="InterPro" id="IPR029044">
    <property type="entry name" value="Nucleotide-diphossugar_trans"/>
</dbReference>
<evidence type="ECO:0000313" key="2">
    <source>
        <dbReference type="EMBL" id="WQQ26923.1"/>
    </source>
</evidence>
<evidence type="ECO:0000313" key="3">
    <source>
        <dbReference type="Proteomes" id="UP001327225"/>
    </source>
</evidence>
<proteinExistence type="predicted"/>
<dbReference type="Proteomes" id="UP001327225">
    <property type="component" value="Chromosome"/>
</dbReference>
<dbReference type="PANTHER" id="PTHR22916:SF3">
    <property type="entry name" value="UDP-GLCNAC:BETAGAL BETA-1,3-N-ACETYLGLUCOSAMINYLTRANSFERASE-LIKE PROTEIN 1"/>
    <property type="match status" value="1"/>
</dbReference>
<feature type="domain" description="Glycosyltransferase 2-like" evidence="1">
    <location>
        <begin position="18"/>
        <end position="178"/>
    </location>
</feature>
<dbReference type="InterPro" id="IPR001173">
    <property type="entry name" value="Glyco_trans_2-like"/>
</dbReference>
<dbReference type="EC" id="2.4.-.-" evidence="2"/>
<organism evidence="2 3">
    <name type="scientific">Nocardioides bizhenqiangii</name>
    <dbReference type="NCBI Taxonomy" id="3095076"/>
    <lineage>
        <taxon>Bacteria</taxon>
        <taxon>Bacillati</taxon>
        <taxon>Actinomycetota</taxon>
        <taxon>Actinomycetes</taxon>
        <taxon>Propionibacteriales</taxon>
        <taxon>Nocardioidaceae</taxon>
        <taxon>Nocardioides</taxon>
    </lineage>
</organism>
<keyword evidence="3" id="KW-1185">Reference proteome</keyword>
<dbReference type="CDD" id="cd00761">
    <property type="entry name" value="Glyco_tranf_GTA_type"/>
    <property type="match status" value="1"/>
</dbReference>
<keyword evidence="2" id="KW-0808">Transferase</keyword>
<name>A0ABZ0ZRF7_9ACTN</name>
<dbReference type="GO" id="GO:0016757">
    <property type="term" value="F:glycosyltransferase activity"/>
    <property type="evidence" value="ECO:0007669"/>
    <property type="project" value="UniProtKB-KW"/>
</dbReference>
<dbReference type="EMBL" id="CP141059">
    <property type="protein sequence ID" value="WQQ26923.1"/>
    <property type="molecule type" value="Genomic_DNA"/>
</dbReference>
<keyword evidence="2" id="KW-0328">Glycosyltransferase</keyword>
<sequence>MSTVRGVFRRRRSTPQVSVVVPAYDVAEYLPACLDSLLGQTLRELEVVVVDDGATDDSGAIADGYADRDPRVRVVHIDNRGLGAARNEGIRHARGEYLGFCDADDLMTPRALELLVALARETDAPLVTGNVVRLEGDRRPGLPWMNRLHAERGPLTIDDLPELLGDVFAWNKLFRRDFWDEAGLSWPERIRYEDQPTTTHAYLRAGRIGVTPDVVYHWRVRHDGSSITQQRATVADLTDRWTTKRMALTSVEEYGVAGVTEVFRDRVLPGDMGQYFVNIPDCSEEWWDLLVTGVREFWGPERSLTGSTLPPAQRLIGWLVEEDRRADASLVSSYARSLGAPLPRVALGDGSVRVDVPGLDPATVAPEAMRLRDHET</sequence>
<protein>
    <submittedName>
        <fullName evidence="2">Glycosyltransferase</fullName>
        <ecNumber evidence="2">2.4.-.-</ecNumber>
    </submittedName>
</protein>
<gene>
    <name evidence="2" type="ORF">SHK19_01525</name>
</gene>
<dbReference type="Gene3D" id="3.90.550.10">
    <property type="entry name" value="Spore Coat Polysaccharide Biosynthesis Protein SpsA, Chain A"/>
    <property type="match status" value="1"/>
</dbReference>
<accession>A0ABZ0ZRF7</accession>
<dbReference type="PANTHER" id="PTHR22916">
    <property type="entry name" value="GLYCOSYLTRANSFERASE"/>
    <property type="match status" value="1"/>
</dbReference>
<evidence type="ECO:0000259" key="1">
    <source>
        <dbReference type="Pfam" id="PF00535"/>
    </source>
</evidence>